<feature type="transmembrane region" description="Helical" evidence="1">
    <location>
        <begin position="35"/>
        <end position="58"/>
    </location>
</feature>
<evidence type="ECO:0000256" key="1">
    <source>
        <dbReference type="SAM" id="Phobius"/>
    </source>
</evidence>
<keyword evidence="1" id="KW-1133">Transmembrane helix</keyword>
<protein>
    <submittedName>
        <fullName evidence="2">Uncharacterized protein</fullName>
    </submittedName>
</protein>
<keyword evidence="1" id="KW-0472">Membrane</keyword>
<evidence type="ECO:0000313" key="3">
    <source>
        <dbReference type="Proteomes" id="UP000012960"/>
    </source>
</evidence>
<sequence length="95" mass="10883">MVTDLSWILVRLCCVCGYYLYGAHTDPMMQFVQDALTWILNVSLMWLVMLWCLCGYYLCGAHTDPKVQFVKDALLSHPLVFRNALNNGCICFVLV</sequence>
<dbReference type="EnsemblPlants" id="Ma02_t00400.1">
    <property type="protein sequence ID" value="Ma02_p00400.1"/>
    <property type="gene ID" value="Ma02_g00400"/>
</dbReference>
<evidence type="ECO:0000313" key="2">
    <source>
        <dbReference type="EnsemblPlants" id="Ma02_p00400.1"/>
    </source>
</evidence>
<organism evidence="2 3">
    <name type="scientific">Musa acuminata subsp. malaccensis</name>
    <name type="common">Wild banana</name>
    <name type="synonym">Musa malaccensis</name>
    <dbReference type="NCBI Taxonomy" id="214687"/>
    <lineage>
        <taxon>Eukaryota</taxon>
        <taxon>Viridiplantae</taxon>
        <taxon>Streptophyta</taxon>
        <taxon>Embryophyta</taxon>
        <taxon>Tracheophyta</taxon>
        <taxon>Spermatophyta</taxon>
        <taxon>Magnoliopsida</taxon>
        <taxon>Liliopsida</taxon>
        <taxon>Zingiberales</taxon>
        <taxon>Musaceae</taxon>
        <taxon>Musa</taxon>
    </lineage>
</organism>
<dbReference type="Gramene" id="Ma02_t00400.1">
    <property type="protein sequence ID" value="Ma02_p00400.1"/>
    <property type="gene ID" value="Ma02_g00400"/>
</dbReference>
<feature type="transmembrane region" description="Helical" evidence="1">
    <location>
        <begin position="6"/>
        <end position="23"/>
    </location>
</feature>
<dbReference type="AlphaFoldDB" id="A0A804HXS4"/>
<keyword evidence="3" id="KW-1185">Reference proteome</keyword>
<proteinExistence type="predicted"/>
<name>A0A804HXS4_MUSAM</name>
<dbReference type="InParanoid" id="A0A804HXS4"/>
<dbReference type="Proteomes" id="UP000012960">
    <property type="component" value="Unplaced"/>
</dbReference>
<keyword evidence="1" id="KW-0812">Transmembrane</keyword>
<reference evidence="2" key="1">
    <citation type="submission" date="2021-05" db="UniProtKB">
        <authorList>
            <consortium name="EnsemblPlants"/>
        </authorList>
    </citation>
    <scope>IDENTIFICATION</scope>
    <source>
        <strain evidence="2">subsp. malaccensis</strain>
    </source>
</reference>
<accession>A0A804HXS4</accession>